<keyword evidence="3" id="KW-1185">Reference proteome</keyword>
<proteinExistence type="predicted"/>
<accession>A0ABN2NYN5</accession>
<evidence type="ECO:0000313" key="2">
    <source>
        <dbReference type="EMBL" id="GAA1907478.1"/>
    </source>
</evidence>
<keyword evidence="1" id="KW-0812">Transmembrane</keyword>
<evidence type="ECO:0000256" key="1">
    <source>
        <dbReference type="SAM" id="Phobius"/>
    </source>
</evidence>
<name>A0ABN2NYN5_9ACTN</name>
<evidence type="ECO:0000313" key="3">
    <source>
        <dbReference type="Proteomes" id="UP001501612"/>
    </source>
</evidence>
<protein>
    <submittedName>
        <fullName evidence="2">Uncharacterized protein</fullName>
    </submittedName>
</protein>
<dbReference type="EMBL" id="BAAAMY010000001">
    <property type="protein sequence ID" value="GAA1907478.1"/>
    <property type="molecule type" value="Genomic_DNA"/>
</dbReference>
<feature type="transmembrane region" description="Helical" evidence="1">
    <location>
        <begin position="54"/>
        <end position="80"/>
    </location>
</feature>
<keyword evidence="1" id="KW-0472">Membrane</keyword>
<feature type="transmembrane region" description="Helical" evidence="1">
    <location>
        <begin position="12"/>
        <end position="34"/>
    </location>
</feature>
<gene>
    <name evidence="2" type="ORF">GCM10009737_05400</name>
</gene>
<sequence length="89" mass="9189">MATMTPREAADYRTRAFLGWGAALLGLALVLWILRGLYAPGPVGDSNDATIYGVLTLVALAPGAVLTFVGLVAVGVRLGLAAHGVEPRD</sequence>
<organism evidence="2 3">
    <name type="scientific">Nocardioides lentus</name>
    <dbReference type="NCBI Taxonomy" id="338077"/>
    <lineage>
        <taxon>Bacteria</taxon>
        <taxon>Bacillati</taxon>
        <taxon>Actinomycetota</taxon>
        <taxon>Actinomycetes</taxon>
        <taxon>Propionibacteriales</taxon>
        <taxon>Nocardioidaceae</taxon>
        <taxon>Nocardioides</taxon>
    </lineage>
</organism>
<dbReference type="Proteomes" id="UP001501612">
    <property type="component" value="Unassembled WGS sequence"/>
</dbReference>
<reference evidence="2 3" key="1">
    <citation type="journal article" date="2019" name="Int. J. Syst. Evol. Microbiol.">
        <title>The Global Catalogue of Microorganisms (GCM) 10K type strain sequencing project: providing services to taxonomists for standard genome sequencing and annotation.</title>
        <authorList>
            <consortium name="The Broad Institute Genomics Platform"/>
            <consortium name="The Broad Institute Genome Sequencing Center for Infectious Disease"/>
            <person name="Wu L."/>
            <person name="Ma J."/>
        </authorList>
    </citation>
    <scope>NUCLEOTIDE SEQUENCE [LARGE SCALE GENOMIC DNA]</scope>
    <source>
        <strain evidence="2 3">JCM 14046</strain>
    </source>
</reference>
<comment type="caution">
    <text evidence="2">The sequence shown here is derived from an EMBL/GenBank/DDBJ whole genome shotgun (WGS) entry which is preliminary data.</text>
</comment>
<keyword evidence="1" id="KW-1133">Transmembrane helix</keyword>
<dbReference type="RefSeq" id="WP_344003362.1">
    <property type="nucleotide sequence ID" value="NZ_BAAAMY010000001.1"/>
</dbReference>